<gene>
    <name evidence="2" type="primary">Ttpal_5</name>
    <name evidence="2" type="ORF">Bhyg_09685</name>
</gene>
<dbReference type="SMART" id="SM00516">
    <property type="entry name" value="SEC14"/>
    <property type="match status" value="1"/>
</dbReference>
<dbReference type="CDD" id="cd00170">
    <property type="entry name" value="SEC14"/>
    <property type="match status" value="1"/>
</dbReference>
<reference evidence="2" key="1">
    <citation type="submission" date="2022-07" db="EMBL/GenBank/DDBJ databases">
        <authorList>
            <person name="Trinca V."/>
            <person name="Uliana J.V.C."/>
            <person name="Torres T.T."/>
            <person name="Ward R.J."/>
            <person name="Monesi N."/>
        </authorList>
    </citation>
    <scope>NUCLEOTIDE SEQUENCE</scope>
    <source>
        <strain evidence="2">HSMRA1968</strain>
        <tissue evidence="2">Whole embryos</tissue>
    </source>
</reference>
<evidence type="ECO:0000313" key="3">
    <source>
        <dbReference type="Proteomes" id="UP001151699"/>
    </source>
</evidence>
<dbReference type="InterPro" id="IPR036273">
    <property type="entry name" value="CRAL/TRIO_N_dom_sf"/>
</dbReference>
<proteinExistence type="predicted"/>
<dbReference type="PROSITE" id="PS50191">
    <property type="entry name" value="CRAL_TRIO"/>
    <property type="match status" value="1"/>
</dbReference>
<dbReference type="PANTHER" id="PTHR10174">
    <property type="entry name" value="ALPHA-TOCOPHEROL TRANSFER PROTEIN-RELATED"/>
    <property type="match status" value="1"/>
</dbReference>
<evidence type="ECO:0000259" key="1">
    <source>
        <dbReference type="PROSITE" id="PS50191"/>
    </source>
</evidence>
<dbReference type="AlphaFoldDB" id="A0A9Q0MSM7"/>
<keyword evidence="3" id="KW-1185">Reference proteome</keyword>
<dbReference type="InterPro" id="IPR001251">
    <property type="entry name" value="CRAL-TRIO_dom"/>
</dbReference>
<dbReference type="Gene3D" id="3.40.525.10">
    <property type="entry name" value="CRAL-TRIO lipid binding domain"/>
    <property type="match status" value="1"/>
</dbReference>
<sequence length="398" mass="45640">MELKFASCKQQYSHFPKLISGEVLKLQDWYNKQPHSPSITGGINLGVQQRKITIGQKVVVMDLNIERTSADKSEMLSRMAFENETDVITVQETHIDDPASYNTRGNVTGFKVAAYVTHDKVTGTASEYSERGHFVQKKELEAICFLHACYYSVEQAKVCLDTYHTARTHWPEFFKNRNVEGIDVTSQMKVVSFTLLPKLTTEGYGVILCRLMDCDASKFNFSYAVKLFGMITDLWFAENDLREGYATVIDMKGTTLMHLARINIVALRKFMFYIQDALPIRLKAIHFINTVSFMDKVLALMRPFMKKELMDILHFHSTMDTFVDKFVPRNALPDEYNGTGGKMNKMQDEACNHVRNNAKYFEEEELTKRVNEKLRQGKPHGDGDIYGIDGSFKQLSFD</sequence>
<dbReference type="EMBL" id="WJQU01000003">
    <property type="protein sequence ID" value="KAJ6636959.1"/>
    <property type="molecule type" value="Genomic_DNA"/>
</dbReference>
<dbReference type="Proteomes" id="UP001151699">
    <property type="component" value="Chromosome X"/>
</dbReference>
<feature type="domain" description="CRAL-TRIO" evidence="1">
    <location>
        <begin position="183"/>
        <end position="344"/>
    </location>
</feature>
<dbReference type="Gene3D" id="1.20.5.1200">
    <property type="entry name" value="Alpha-tocopherol transfer"/>
    <property type="match status" value="1"/>
</dbReference>
<evidence type="ECO:0000313" key="2">
    <source>
        <dbReference type="EMBL" id="KAJ6636959.1"/>
    </source>
</evidence>
<accession>A0A9Q0MSM7</accession>
<dbReference type="GO" id="GO:1902936">
    <property type="term" value="F:phosphatidylinositol bisphosphate binding"/>
    <property type="evidence" value="ECO:0007669"/>
    <property type="project" value="TreeGrafter"/>
</dbReference>
<dbReference type="OrthoDB" id="6432525at2759"/>
<dbReference type="GO" id="GO:0016020">
    <property type="term" value="C:membrane"/>
    <property type="evidence" value="ECO:0007669"/>
    <property type="project" value="TreeGrafter"/>
</dbReference>
<dbReference type="Pfam" id="PF00650">
    <property type="entry name" value="CRAL_TRIO"/>
    <property type="match status" value="1"/>
</dbReference>
<organism evidence="2 3">
    <name type="scientific">Pseudolycoriella hygida</name>
    <dbReference type="NCBI Taxonomy" id="35572"/>
    <lineage>
        <taxon>Eukaryota</taxon>
        <taxon>Metazoa</taxon>
        <taxon>Ecdysozoa</taxon>
        <taxon>Arthropoda</taxon>
        <taxon>Hexapoda</taxon>
        <taxon>Insecta</taxon>
        <taxon>Pterygota</taxon>
        <taxon>Neoptera</taxon>
        <taxon>Endopterygota</taxon>
        <taxon>Diptera</taxon>
        <taxon>Nematocera</taxon>
        <taxon>Sciaroidea</taxon>
        <taxon>Sciaridae</taxon>
        <taxon>Pseudolycoriella</taxon>
    </lineage>
</organism>
<dbReference type="SUPFAM" id="SSF46938">
    <property type="entry name" value="CRAL/TRIO N-terminal domain"/>
    <property type="match status" value="1"/>
</dbReference>
<dbReference type="SUPFAM" id="SSF52087">
    <property type="entry name" value="CRAL/TRIO domain"/>
    <property type="match status" value="1"/>
</dbReference>
<name>A0A9Q0MSM7_9DIPT</name>
<dbReference type="PRINTS" id="PR00180">
    <property type="entry name" value="CRETINALDHBP"/>
</dbReference>
<protein>
    <submittedName>
        <fullName evidence="2">Alpha-tocopherol transfer protein-like</fullName>
    </submittedName>
</protein>
<comment type="caution">
    <text evidence="2">The sequence shown here is derived from an EMBL/GenBank/DDBJ whole genome shotgun (WGS) entry which is preliminary data.</text>
</comment>
<dbReference type="PANTHER" id="PTHR10174:SF213">
    <property type="entry name" value="CRAL-TRIO DOMAIN-CONTAINING PROTEIN"/>
    <property type="match status" value="1"/>
</dbReference>
<dbReference type="InterPro" id="IPR036865">
    <property type="entry name" value="CRAL-TRIO_dom_sf"/>
</dbReference>